<dbReference type="InterPro" id="IPR001638">
    <property type="entry name" value="Solute-binding_3/MltF_N"/>
</dbReference>
<dbReference type="Proteomes" id="UP000502996">
    <property type="component" value="Chromosome"/>
</dbReference>
<gene>
    <name evidence="6" type="ORF">G5V58_10815</name>
</gene>
<dbReference type="AlphaFoldDB" id="A0A6G6WD62"/>
<sequence length="361" mass="38783">MTPKKALSAFLVAGFALAVTACGSDSGDDDSASGDGMQKVTVNTLPIVALAPMFVAEDKGFFEEEGVENSYTDSDIYAQLALQSQGKLDVNIPGLGGAFYNAINQNLELKAVADRNQYTCSSDSILLVGTKAKEAGLETVADLKGKKVAILARGSSTEYWLSRALEDEGLTIDDLGGLTTLGYPDIANALKTGAVDAGFMTEPIAYGLMADGDAERMLATYEIVPDNQQGVISMSQDFIDKRPEVAAKWMAGWLKGVRYFQDPANRDEVVKIIADNTQVPVETVDALYGTDQWPYQNPNGEVDTERATADDGAWLVDNGVIEEMPDTDEWYDDSVVKAALEEVGTVDSERDCSTVQPLQVP</sequence>
<feature type="chain" id="PRO_5039019607" evidence="4">
    <location>
        <begin position="22"/>
        <end position="361"/>
    </location>
</feature>
<name>A0A6G6WD62_9ACTN</name>
<comment type="subcellular location">
    <subcellularLocation>
        <location evidence="1">Periplasm</location>
    </subcellularLocation>
</comment>
<feature type="signal peptide" evidence="4">
    <location>
        <begin position="1"/>
        <end position="21"/>
    </location>
</feature>
<dbReference type="PROSITE" id="PS51257">
    <property type="entry name" value="PROKAR_LIPOPROTEIN"/>
    <property type="match status" value="1"/>
</dbReference>
<dbReference type="SMART" id="SM00062">
    <property type="entry name" value="PBPb"/>
    <property type="match status" value="1"/>
</dbReference>
<keyword evidence="3 4" id="KW-0732">Signal</keyword>
<dbReference type="GO" id="GO:0042597">
    <property type="term" value="C:periplasmic space"/>
    <property type="evidence" value="ECO:0007669"/>
    <property type="project" value="UniProtKB-SubCell"/>
</dbReference>
<proteinExistence type="inferred from homology"/>
<organism evidence="6 7">
    <name type="scientific">Nocardioides anomalus</name>
    <dbReference type="NCBI Taxonomy" id="2712223"/>
    <lineage>
        <taxon>Bacteria</taxon>
        <taxon>Bacillati</taxon>
        <taxon>Actinomycetota</taxon>
        <taxon>Actinomycetes</taxon>
        <taxon>Propionibacteriales</taxon>
        <taxon>Nocardioidaceae</taxon>
        <taxon>Nocardioides</taxon>
    </lineage>
</organism>
<dbReference type="PANTHER" id="PTHR30024:SF47">
    <property type="entry name" value="TAURINE-BINDING PERIPLASMIC PROTEIN"/>
    <property type="match status" value="1"/>
</dbReference>
<comment type="similarity">
    <text evidence="2">Belongs to the bacterial solute-binding protein SsuA/TauA family.</text>
</comment>
<evidence type="ECO:0000256" key="2">
    <source>
        <dbReference type="ARBA" id="ARBA00010742"/>
    </source>
</evidence>
<dbReference type="SUPFAM" id="SSF53850">
    <property type="entry name" value="Periplasmic binding protein-like II"/>
    <property type="match status" value="1"/>
</dbReference>
<evidence type="ECO:0000256" key="3">
    <source>
        <dbReference type="ARBA" id="ARBA00022729"/>
    </source>
</evidence>
<evidence type="ECO:0000256" key="4">
    <source>
        <dbReference type="SAM" id="SignalP"/>
    </source>
</evidence>
<accession>A0A6G6WD62</accession>
<dbReference type="EMBL" id="CP049257">
    <property type="protein sequence ID" value="QIG43182.1"/>
    <property type="molecule type" value="Genomic_DNA"/>
</dbReference>
<keyword evidence="7" id="KW-1185">Reference proteome</keyword>
<dbReference type="GO" id="GO:0042918">
    <property type="term" value="P:alkanesulfonate transmembrane transport"/>
    <property type="evidence" value="ECO:0007669"/>
    <property type="project" value="TreeGrafter"/>
</dbReference>
<dbReference type="PANTHER" id="PTHR30024">
    <property type="entry name" value="ALIPHATIC SULFONATES-BINDING PROTEIN-RELATED"/>
    <property type="match status" value="1"/>
</dbReference>
<reference evidence="6 7" key="1">
    <citation type="submission" date="2020-02" db="EMBL/GenBank/DDBJ databases">
        <title>Full genome sequence of Nocardioides sp. R-3366.</title>
        <authorList>
            <person name="Im W.-T."/>
        </authorList>
    </citation>
    <scope>NUCLEOTIDE SEQUENCE [LARGE SCALE GENOMIC DNA]</scope>
    <source>
        <strain evidence="6 7">R-3366</strain>
    </source>
</reference>
<evidence type="ECO:0000259" key="5">
    <source>
        <dbReference type="SMART" id="SM00062"/>
    </source>
</evidence>
<dbReference type="KEGG" id="nano:G5V58_10815"/>
<evidence type="ECO:0000313" key="7">
    <source>
        <dbReference type="Proteomes" id="UP000502996"/>
    </source>
</evidence>
<evidence type="ECO:0000256" key="1">
    <source>
        <dbReference type="ARBA" id="ARBA00004418"/>
    </source>
</evidence>
<protein>
    <submittedName>
        <fullName evidence="6">ABC transporter substrate-binding protein</fullName>
    </submittedName>
</protein>
<evidence type="ECO:0000313" key="6">
    <source>
        <dbReference type="EMBL" id="QIG43182.1"/>
    </source>
</evidence>
<dbReference type="Pfam" id="PF13379">
    <property type="entry name" value="NMT1_2"/>
    <property type="match status" value="1"/>
</dbReference>
<dbReference type="Gene3D" id="3.40.190.10">
    <property type="entry name" value="Periplasmic binding protein-like II"/>
    <property type="match status" value="2"/>
</dbReference>
<dbReference type="RefSeq" id="WP_165232199.1">
    <property type="nucleotide sequence ID" value="NZ_CP049257.1"/>
</dbReference>
<feature type="domain" description="Solute-binding protein family 3/N-terminal" evidence="5">
    <location>
        <begin position="44"/>
        <end position="257"/>
    </location>
</feature>